<dbReference type="EMBL" id="VKHP01000954">
    <property type="protein sequence ID" value="NEV03208.1"/>
    <property type="molecule type" value="Genomic_DNA"/>
</dbReference>
<accession>A0A6P1BXE9</accession>
<dbReference type="Gene3D" id="3.30.70.100">
    <property type="match status" value="1"/>
</dbReference>
<keyword evidence="2" id="KW-1185">Reference proteome</keyword>
<feature type="non-terminal residue" evidence="1">
    <location>
        <position position="61"/>
    </location>
</feature>
<organism evidence="1 2">
    <name type="scientific">Bradyrhizobium uaiense</name>
    <dbReference type="NCBI Taxonomy" id="2594946"/>
    <lineage>
        <taxon>Bacteria</taxon>
        <taxon>Pseudomonadati</taxon>
        <taxon>Pseudomonadota</taxon>
        <taxon>Alphaproteobacteria</taxon>
        <taxon>Hyphomicrobiales</taxon>
        <taxon>Nitrobacteraceae</taxon>
        <taxon>Bradyrhizobium</taxon>
    </lineage>
</organism>
<proteinExistence type="predicted"/>
<comment type="caution">
    <text evidence="1">The sequence shown here is derived from an EMBL/GenBank/DDBJ whole genome shotgun (WGS) entry which is preliminary data.</text>
</comment>
<dbReference type="AlphaFoldDB" id="A0A6P1BXE9"/>
<protein>
    <submittedName>
        <fullName evidence="1">Uncharacterized protein</fullName>
    </submittedName>
</protein>
<reference evidence="1 2" key="1">
    <citation type="journal article" date="2020" name="Arch. Microbiol.">
        <title>Bradyrhizobium uaiense sp. nov., a new highly efficient cowpea symbiont.</title>
        <authorList>
            <person name="Cabral Michel D."/>
            <person name="Azarias Guimaraes A."/>
            <person name="Martins da Costa E."/>
            <person name="Soares de Carvalho T."/>
            <person name="Balsanelli E."/>
            <person name="Willems A."/>
            <person name="Maltempi de Souza E."/>
            <person name="de Souza Moreira F.M."/>
        </authorList>
    </citation>
    <scope>NUCLEOTIDE SEQUENCE [LARGE SCALE GENOMIC DNA]</scope>
    <source>
        <strain evidence="1 2">UFLA 03-164</strain>
    </source>
</reference>
<gene>
    <name evidence="1" type="ORF">FNJ47_48705</name>
</gene>
<dbReference type="Proteomes" id="UP000468531">
    <property type="component" value="Unassembled WGS sequence"/>
</dbReference>
<sequence length="61" mass="6700">MRVDLGRDLADSAGELLGRLRTYTVRPGTVGEMVKAASTISRDIRADNFGKLEGYWITEIG</sequence>
<evidence type="ECO:0000313" key="1">
    <source>
        <dbReference type="EMBL" id="NEV03208.1"/>
    </source>
</evidence>
<evidence type="ECO:0000313" key="2">
    <source>
        <dbReference type="Proteomes" id="UP000468531"/>
    </source>
</evidence>
<dbReference type="SUPFAM" id="SSF54909">
    <property type="entry name" value="Dimeric alpha+beta barrel"/>
    <property type="match status" value="1"/>
</dbReference>
<dbReference type="InterPro" id="IPR011008">
    <property type="entry name" value="Dimeric_a/b-barrel"/>
</dbReference>
<name>A0A6P1BXE9_9BRAD</name>